<accession>A0ABX2P821</accession>
<proteinExistence type="predicted"/>
<organism evidence="1 2">
    <name type="scientific">Asaia spathodeae</name>
    <dbReference type="NCBI Taxonomy" id="657016"/>
    <lineage>
        <taxon>Bacteria</taxon>
        <taxon>Pseudomonadati</taxon>
        <taxon>Pseudomonadota</taxon>
        <taxon>Alphaproteobacteria</taxon>
        <taxon>Acetobacterales</taxon>
        <taxon>Acetobacteraceae</taxon>
        <taxon>Asaia</taxon>
    </lineage>
</organism>
<sequence>MKSAISRREAEQFIALVKSGISQTKAAEKLGRSQTGMMDAARRLGVISERLPCRNDLCKVAPEEILAMHKSGMATADIATKVGLHPTTVSEKISKAKAKASVPASPTKPCEIAVGKPVKVSLREDVNPLEAGSNLSWSALGMDIDWKRAREMTAHLRPH</sequence>
<dbReference type="EMBL" id="JABXXV010000006">
    <property type="protein sequence ID" value="NVN47505.1"/>
    <property type="molecule type" value="Genomic_DNA"/>
</dbReference>
<evidence type="ECO:0000313" key="2">
    <source>
        <dbReference type="Proteomes" id="UP001516351"/>
    </source>
</evidence>
<reference evidence="1 2" key="1">
    <citation type="submission" date="2020-06" db="EMBL/GenBank/DDBJ databases">
        <title>Synonyms of Asaia species.</title>
        <authorList>
            <person name="Sombolestani A."/>
        </authorList>
    </citation>
    <scope>NUCLEOTIDE SEQUENCE [LARGE SCALE GENOMIC DNA]</scope>
    <source>
        <strain evidence="1 2">LMG 27047</strain>
    </source>
</reference>
<comment type="caution">
    <text evidence="1">The sequence shown here is derived from an EMBL/GenBank/DDBJ whole genome shotgun (WGS) entry which is preliminary data.</text>
</comment>
<gene>
    <name evidence="1" type="ORF">HW542_11895</name>
</gene>
<keyword evidence="2" id="KW-1185">Reference proteome</keyword>
<dbReference type="RefSeq" id="WP_267311957.1">
    <property type="nucleotide sequence ID" value="NZ_JABXXV010000006.1"/>
</dbReference>
<evidence type="ECO:0000313" key="1">
    <source>
        <dbReference type="EMBL" id="NVN47505.1"/>
    </source>
</evidence>
<protein>
    <submittedName>
        <fullName evidence="1">Uncharacterized protein</fullName>
    </submittedName>
</protein>
<name>A0ABX2P821_9PROT</name>
<dbReference type="Proteomes" id="UP001516351">
    <property type="component" value="Unassembled WGS sequence"/>
</dbReference>